<dbReference type="Gene3D" id="3.40.50.620">
    <property type="entry name" value="HUPs"/>
    <property type="match status" value="1"/>
</dbReference>
<dbReference type="NCBIfam" id="TIGR00482">
    <property type="entry name" value="nicotinate (nicotinamide) nucleotide adenylyltransferase"/>
    <property type="match status" value="1"/>
</dbReference>
<evidence type="ECO:0000256" key="4">
    <source>
        <dbReference type="ARBA" id="ARBA00022642"/>
    </source>
</evidence>
<keyword evidence="9 11" id="KW-0520">NAD</keyword>
<dbReference type="EC" id="2.7.7.18" evidence="11"/>
<keyword evidence="4 11" id="KW-0662">Pyridine nucleotide biosynthesis</keyword>
<keyword evidence="7 11" id="KW-0547">Nucleotide-binding</keyword>
<dbReference type="UniPathway" id="UPA00253">
    <property type="reaction ID" value="UER00332"/>
</dbReference>
<comment type="function">
    <text evidence="1 11">Catalyzes the reversible adenylation of nicotinate mononucleotide (NaMN) to nicotinic acid adenine dinucleotide (NaAD).</text>
</comment>
<evidence type="ECO:0000256" key="3">
    <source>
        <dbReference type="ARBA" id="ARBA00009014"/>
    </source>
</evidence>
<dbReference type="GO" id="GO:0009435">
    <property type="term" value="P:NAD+ biosynthetic process"/>
    <property type="evidence" value="ECO:0007669"/>
    <property type="project" value="UniProtKB-UniRule"/>
</dbReference>
<proteinExistence type="inferred from homology"/>
<evidence type="ECO:0000256" key="7">
    <source>
        <dbReference type="ARBA" id="ARBA00022741"/>
    </source>
</evidence>
<evidence type="ECO:0000259" key="12">
    <source>
        <dbReference type="Pfam" id="PF01467"/>
    </source>
</evidence>
<dbReference type="OrthoDB" id="5295945at2"/>
<evidence type="ECO:0000313" key="13">
    <source>
        <dbReference type="EMBL" id="TDK33559.1"/>
    </source>
</evidence>
<evidence type="ECO:0000256" key="10">
    <source>
        <dbReference type="ARBA" id="ARBA00048721"/>
    </source>
</evidence>
<organism evidence="13 14">
    <name type="scientific">Luteimonas terrae</name>
    <dbReference type="NCBI Taxonomy" id="1530191"/>
    <lineage>
        <taxon>Bacteria</taxon>
        <taxon>Pseudomonadati</taxon>
        <taxon>Pseudomonadota</taxon>
        <taxon>Gammaproteobacteria</taxon>
        <taxon>Lysobacterales</taxon>
        <taxon>Lysobacteraceae</taxon>
        <taxon>Luteimonas</taxon>
    </lineage>
</organism>
<evidence type="ECO:0000313" key="14">
    <source>
        <dbReference type="Proteomes" id="UP000295543"/>
    </source>
</evidence>
<dbReference type="Pfam" id="PF01467">
    <property type="entry name" value="CTP_transf_like"/>
    <property type="match status" value="1"/>
</dbReference>
<feature type="domain" description="Cytidyltransferase-like" evidence="12">
    <location>
        <begin position="6"/>
        <end position="187"/>
    </location>
</feature>
<dbReference type="PANTHER" id="PTHR39321:SF3">
    <property type="entry name" value="PHOSPHOPANTETHEINE ADENYLYLTRANSFERASE"/>
    <property type="match status" value="1"/>
</dbReference>
<sequence length="220" mass="23371">MPLHLVYGGTFDPIHLGHLAIARAARARLDCTVRFMPAGDPPHRAPPGAGGEDRAAMVALAIAHEPGFLLDRRELERNGRSYTVDTLAELRAELGPSQPLAWLVGADSLLGLPGWHRAQALLTLAHLVVADRPGSPIDASALPEPLARMLEGRWTDDAGRLHAAPAGHLLRLHQPLHPASATGVRARLAASDPALDLLPADVAAFIEEKGLYRPAPTAPL</sequence>
<dbReference type="GO" id="GO:0004515">
    <property type="term" value="F:nicotinate-nucleotide adenylyltransferase activity"/>
    <property type="evidence" value="ECO:0007669"/>
    <property type="project" value="UniProtKB-UniRule"/>
</dbReference>
<evidence type="ECO:0000256" key="2">
    <source>
        <dbReference type="ARBA" id="ARBA00005019"/>
    </source>
</evidence>
<comment type="similarity">
    <text evidence="3 11">Belongs to the NadD family.</text>
</comment>
<keyword evidence="8 11" id="KW-0067">ATP-binding</keyword>
<keyword evidence="6 11" id="KW-0548">Nucleotidyltransferase</keyword>
<keyword evidence="14" id="KW-1185">Reference proteome</keyword>
<comment type="caution">
    <text evidence="13">The sequence shown here is derived from an EMBL/GenBank/DDBJ whole genome shotgun (WGS) entry which is preliminary data.</text>
</comment>
<dbReference type="Proteomes" id="UP000295543">
    <property type="component" value="Unassembled WGS sequence"/>
</dbReference>
<protein>
    <recommendedName>
        <fullName evidence="11">Probable nicotinate-nucleotide adenylyltransferase</fullName>
        <ecNumber evidence="11">2.7.7.18</ecNumber>
    </recommendedName>
    <alternativeName>
        <fullName evidence="11">Deamido-NAD(+) diphosphorylase</fullName>
    </alternativeName>
    <alternativeName>
        <fullName evidence="11">Deamido-NAD(+) pyrophosphorylase</fullName>
    </alternativeName>
    <alternativeName>
        <fullName evidence="11">Nicotinate mononucleotide adenylyltransferase</fullName>
        <shortName evidence="11">NaMN adenylyltransferase</shortName>
    </alternativeName>
</protein>
<dbReference type="GO" id="GO:0005524">
    <property type="term" value="F:ATP binding"/>
    <property type="evidence" value="ECO:0007669"/>
    <property type="project" value="UniProtKB-KW"/>
</dbReference>
<dbReference type="RefSeq" id="WP_133392993.1">
    <property type="nucleotide sequence ID" value="NZ_SMTG01000002.1"/>
</dbReference>
<dbReference type="InterPro" id="IPR014729">
    <property type="entry name" value="Rossmann-like_a/b/a_fold"/>
</dbReference>
<evidence type="ECO:0000256" key="1">
    <source>
        <dbReference type="ARBA" id="ARBA00002324"/>
    </source>
</evidence>
<dbReference type="AlphaFoldDB" id="A0A4R5UE48"/>
<dbReference type="EMBL" id="SMTG01000002">
    <property type="protein sequence ID" value="TDK33559.1"/>
    <property type="molecule type" value="Genomic_DNA"/>
</dbReference>
<evidence type="ECO:0000256" key="11">
    <source>
        <dbReference type="HAMAP-Rule" id="MF_00244"/>
    </source>
</evidence>
<dbReference type="NCBIfam" id="NF000839">
    <property type="entry name" value="PRK00071.1-1"/>
    <property type="match status" value="1"/>
</dbReference>
<dbReference type="HAMAP" id="MF_00244">
    <property type="entry name" value="NaMN_adenylyltr"/>
    <property type="match status" value="1"/>
</dbReference>
<comment type="catalytic activity">
    <reaction evidence="10 11">
        <text>nicotinate beta-D-ribonucleotide + ATP + H(+) = deamido-NAD(+) + diphosphate</text>
        <dbReference type="Rhea" id="RHEA:22860"/>
        <dbReference type="ChEBI" id="CHEBI:15378"/>
        <dbReference type="ChEBI" id="CHEBI:30616"/>
        <dbReference type="ChEBI" id="CHEBI:33019"/>
        <dbReference type="ChEBI" id="CHEBI:57502"/>
        <dbReference type="ChEBI" id="CHEBI:58437"/>
        <dbReference type="EC" id="2.7.7.18"/>
    </reaction>
</comment>
<dbReference type="PANTHER" id="PTHR39321">
    <property type="entry name" value="NICOTINATE-NUCLEOTIDE ADENYLYLTRANSFERASE-RELATED"/>
    <property type="match status" value="1"/>
</dbReference>
<name>A0A4R5UE48_9GAMM</name>
<dbReference type="InterPro" id="IPR004821">
    <property type="entry name" value="Cyt_trans-like"/>
</dbReference>
<evidence type="ECO:0000256" key="5">
    <source>
        <dbReference type="ARBA" id="ARBA00022679"/>
    </source>
</evidence>
<evidence type="ECO:0000256" key="6">
    <source>
        <dbReference type="ARBA" id="ARBA00022695"/>
    </source>
</evidence>
<accession>A0A4R5UE48</accession>
<evidence type="ECO:0000256" key="8">
    <source>
        <dbReference type="ARBA" id="ARBA00022840"/>
    </source>
</evidence>
<dbReference type="CDD" id="cd02165">
    <property type="entry name" value="NMNAT"/>
    <property type="match status" value="1"/>
</dbReference>
<gene>
    <name evidence="11 13" type="primary">nadD</name>
    <name evidence="13" type="ORF">E2F49_06000</name>
</gene>
<keyword evidence="5 11" id="KW-0808">Transferase</keyword>
<evidence type="ECO:0000256" key="9">
    <source>
        <dbReference type="ARBA" id="ARBA00023027"/>
    </source>
</evidence>
<dbReference type="NCBIfam" id="TIGR00125">
    <property type="entry name" value="cyt_tran_rel"/>
    <property type="match status" value="1"/>
</dbReference>
<dbReference type="SUPFAM" id="SSF52374">
    <property type="entry name" value="Nucleotidylyl transferase"/>
    <property type="match status" value="1"/>
</dbReference>
<reference evidence="13 14" key="1">
    <citation type="submission" date="2019-03" db="EMBL/GenBank/DDBJ databases">
        <title>Luteimonas zhaokaii sp.nov., isolated from the rectal contents of Plateau pika in Yushu, Qinghai Province, China.</title>
        <authorList>
            <person name="Zhang G."/>
        </authorList>
    </citation>
    <scope>NUCLEOTIDE SEQUENCE [LARGE SCALE GENOMIC DNA]</scope>
    <source>
        <strain evidence="13 14">THG-MD21</strain>
    </source>
</reference>
<comment type="pathway">
    <text evidence="2 11">Cofactor biosynthesis; NAD(+) biosynthesis; deamido-NAD(+) from nicotinate D-ribonucleotide: step 1/1.</text>
</comment>
<dbReference type="InterPro" id="IPR005248">
    <property type="entry name" value="NadD/NMNAT"/>
</dbReference>